<dbReference type="Proteomes" id="UP000688137">
    <property type="component" value="Unassembled WGS sequence"/>
</dbReference>
<name>A0A8S1LJN9_PARPR</name>
<evidence type="ECO:0000259" key="1">
    <source>
        <dbReference type="PROSITE" id="PS51792"/>
    </source>
</evidence>
<organism evidence="2 3">
    <name type="scientific">Paramecium primaurelia</name>
    <dbReference type="NCBI Taxonomy" id="5886"/>
    <lineage>
        <taxon>Eukaryota</taxon>
        <taxon>Sar</taxon>
        <taxon>Alveolata</taxon>
        <taxon>Ciliophora</taxon>
        <taxon>Intramacronucleata</taxon>
        <taxon>Oligohymenophorea</taxon>
        <taxon>Peniculida</taxon>
        <taxon>Parameciidae</taxon>
        <taxon>Paramecium</taxon>
    </lineage>
</organism>
<proteinExistence type="predicted"/>
<protein>
    <recommendedName>
        <fullName evidence="1">Yippee domain-containing protein</fullName>
    </recommendedName>
</protein>
<gene>
    <name evidence="2" type="ORF">PPRIM_AZ9-3.1.T0410273</name>
</gene>
<dbReference type="InterPro" id="IPR034751">
    <property type="entry name" value="Yippee"/>
</dbReference>
<comment type="caution">
    <text evidence="2">The sequence shown here is derived from an EMBL/GenBank/DDBJ whole genome shotgun (WGS) entry which is preliminary data.</text>
</comment>
<keyword evidence="3" id="KW-1185">Reference proteome</keyword>
<dbReference type="PANTHER" id="PTHR13848">
    <property type="entry name" value="PROTEIN YIPPEE-LIKE CG15309-RELATED"/>
    <property type="match status" value="1"/>
</dbReference>
<reference evidence="2" key="1">
    <citation type="submission" date="2021-01" db="EMBL/GenBank/DDBJ databases">
        <authorList>
            <consortium name="Genoscope - CEA"/>
            <person name="William W."/>
        </authorList>
    </citation>
    <scope>NUCLEOTIDE SEQUENCE</scope>
</reference>
<dbReference type="InterPro" id="IPR039058">
    <property type="entry name" value="Yippee_fam"/>
</dbReference>
<dbReference type="AlphaFoldDB" id="A0A8S1LJN9"/>
<dbReference type="PROSITE" id="PS51792">
    <property type="entry name" value="YIPPEE"/>
    <property type="match status" value="1"/>
</dbReference>
<accession>A0A8S1LJN9</accession>
<feature type="domain" description="Yippee" evidence="1">
    <location>
        <begin position="1"/>
        <end position="81"/>
    </location>
</feature>
<sequence>MIKGGIVQAFLFEKGIKYHVGQPEDKDLKTGKHIVQDVICNCCNKVIGWKYVLRIVLILQLDQKHIESRRNIKRERQQQKDIIQEELNGADFIIQILLQYEEIPLKFI</sequence>
<evidence type="ECO:0000313" key="2">
    <source>
        <dbReference type="EMBL" id="CAD8068000.1"/>
    </source>
</evidence>
<evidence type="ECO:0000313" key="3">
    <source>
        <dbReference type="Proteomes" id="UP000688137"/>
    </source>
</evidence>
<dbReference type="EMBL" id="CAJJDM010000040">
    <property type="protein sequence ID" value="CAD8068000.1"/>
    <property type="molecule type" value="Genomic_DNA"/>
</dbReference>